<evidence type="ECO:0000313" key="16">
    <source>
        <dbReference type="Proteomes" id="UP001597283"/>
    </source>
</evidence>
<dbReference type="InterPro" id="IPR010617">
    <property type="entry name" value="TMEM175-like"/>
</dbReference>
<dbReference type="Pfam" id="PF06736">
    <property type="entry name" value="TMEM175"/>
    <property type="match status" value="1"/>
</dbReference>
<evidence type="ECO:0000256" key="14">
    <source>
        <dbReference type="SAM" id="Phobius"/>
    </source>
</evidence>
<organism evidence="15 16">
    <name type="scientific">Sphingomonas floccifaciens</name>
    <dbReference type="NCBI Taxonomy" id="1844115"/>
    <lineage>
        <taxon>Bacteria</taxon>
        <taxon>Pseudomonadati</taxon>
        <taxon>Pseudomonadota</taxon>
        <taxon>Alphaproteobacteria</taxon>
        <taxon>Sphingomonadales</taxon>
        <taxon>Sphingomonadaceae</taxon>
        <taxon>Sphingomonas</taxon>
    </lineage>
</organism>
<keyword evidence="10 14" id="KW-0472">Membrane</keyword>
<keyword evidence="11" id="KW-0407">Ion channel</keyword>
<keyword evidence="7" id="KW-0630">Potassium</keyword>
<evidence type="ECO:0000256" key="11">
    <source>
        <dbReference type="ARBA" id="ARBA00023303"/>
    </source>
</evidence>
<evidence type="ECO:0000256" key="8">
    <source>
        <dbReference type="ARBA" id="ARBA00022989"/>
    </source>
</evidence>
<keyword evidence="3" id="KW-0813">Transport</keyword>
<evidence type="ECO:0000256" key="10">
    <source>
        <dbReference type="ARBA" id="ARBA00023136"/>
    </source>
</evidence>
<dbReference type="PANTHER" id="PTHR31462">
    <property type="entry name" value="ENDOSOMAL/LYSOSOMAL POTASSIUM CHANNEL TMEM175"/>
    <property type="match status" value="1"/>
</dbReference>
<evidence type="ECO:0000256" key="1">
    <source>
        <dbReference type="ARBA" id="ARBA00004141"/>
    </source>
</evidence>
<comment type="subcellular location">
    <subcellularLocation>
        <location evidence="1">Membrane</location>
        <topology evidence="1">Multi-pass membrane protein</topology>
    </subcellularLocation>
</comment>
<dbReference type="EMBL" id="JBHUFC010000025">
    <property type="protein sequence ID" value="MFD1789848.1"/>
    <property type="molecule type" value="Genomic_DNA"/>
</dbReference>
<comment type="caution">
    <text evidence="15">The sequence shown here is derived from an EMBL/GenBank/DDBJ whole genome shotgun (WGS) entry which is preliminary data.</text>
</comment>
<evidence type="ECO:0000256" key="13">
    <source>
        <dbReference type="SAM" id="MobiDB-lite"/>
    </source>
</evidence>
<feature type="transmembrane region" description="Helical" evidence="14">
    <location>
        <begin position="95"/>
        <end position="117"/>
    </location>
</feature>
<feature type="transmembrane region" description="Helical" evidence="14">
    <location>
        <begin position="21"/>
        <end position="40"/>
    </location>
</feature>
<dbReference type="RefSeq" id="WP_380942129.1">
    <property type="nucleotide sequence ID" value="NZ_JBHUFC010000025.1"/>
</dbReference>
<evidence type="ECO:0000256" key="12">
    <source>
        <dbReference type="ARBA" id="ARBA00034430"/>
    </source>
</evidence>
<evidence type="ECO:0000256" key="6">
    <source>
        <dbReference type="ARBA" id="ARBA00022826"/>
    </source>
</evidence>
<feature type="compositionally biased region" description="Basic residues" evidence="13">
    <location>
        <begin position="177"/>
        <end position="193"/>
    </location>
</feature>
<evidence type="ECO:0000256" key="3">
    <source>
        <dbReference type="ARBA" id="ARBA00022448"/>
    </source>
</evidence>
<comment type="catalytic activity">
    <reaction evidence="12">
        <text>K(+)(in) = K(+)(out)</text>
        <dbReference type="Rhea" id="RHEA:29463"/>
        <dbReference type="ChEBI" id="CHEBI:29103"/>
    </reaction>
</comment>
<name>A0ABW4NJ93_9SPHN</name>
<keyword evidence="9" id="KW-0406">Ion transport</keyword>
<feature type="region of interest" description="Disordered" evidence="13">
    <location>
        <begin position="154"/>
        <end position="193"/>
    </location>
</feature>
<keyword evidence="8 14" id="KW-1133">Transmembrane helix</keyword>
<evidence type="ECO:0000313" key="15">
    <source>
        <dbReference type="EMBL" id="MFD1789848.1"/>
    </source>
</evidence>
<accession>A0ABW4NJ93</accession>
<dbReference type="PANTHER" id="PTHR31462:SF5">
    <property type="entry name" value="ENDOSOMAL_LYSOSOMAL PROTON CHANNEL TMEM175"/>
    <property type="match status" value="1"/>
</dbReference>
<evidence type="ECO:0000256" key="4">
    <source>
        <dbReference type="ARBA" id="ARBA00022538"/>
    </source>
</evidence>
<keyword evidence="6" id="KW-0631">Potassium channel</keyword>
<keyword evidence="4" id="KW-0633">Potassium transport</keyword>
<evidence type="ECO:0000256" key="5">
    <source>
        <dbReference type="ARBA" id="ARBA00022692"/>
    </source>
</evidence>
<gene>
    <name evidence="15" type="ORF">ACFSC3_20010</name>
</gene>
<sequence>MHRTDDGRIDHEHSKAQLERMAFFSDAVFAIAMTLLVVEVKLPHIARFDDVSLANALLAIIPSYVGFLVSFLVLARFWVSHHVVLGELRPTNTRLLWANLMLLLAVAFIPFPTAVVAEYAQLRVGVGFYAVWLVLLGLLNQRIIRIGISDPARRRQRRGSPPLPARQLDSDPDRRTGLRGRHGVPARSLGRARHRQPDHLLYPAAKGLSARSCTAIA</sequence>
<dbReference type="Proteomes" id="UP001597283">
    <property type="component" value="Unassembled WGS sequence"/>
</dbReference>
<keyword evidence="5 14" id="KW-0812">Transmembrane</keyword>
<evidence type="ECO:0000256" key="7">
    <source>
        <dbReference type="ARBA" id="ARBA00022958"/>
    </source>
</evidence>
<evidence type="ECO:0000256" key="2">
    <source>
        <dbReference type="ARBA" id="ARBA00006920"/>
    </source>
</evidence>
<feature type="transmembrane region" description="Helical" evidence="14">
    <location>
        <begin position="52"/>
        <end position="74"/>
    </location>
</feature>
<comment type="similarity">
    <text evidence="2">Belongs to the TMEM175 family.</text>
</comment>
<feature type="transmembrane region" description="Helical" evidence="14">
    <location>
        <begin position="129"/>
        <end position="148"/>
    </location>
</feature>
<evidence type="ECO:0000256" key="9">
    <source>
        <dbReference type="ARBA" id="ARBA00023065"/>
    </source>
</evidence>
<keyword evidence="16" id="KW-1185">Reference proteome</keyword>
<reference evidence="16" key="1">
    <citation type="journal article" date="2019" name="Int. J. Syst. Evol. Microbiol.">
        <title>The Global Catalogue of Microorganisms (GCM) 10K type strain sequencing project: providing services to taxonomists for standard genome sequencing and annotation.</title>
        <authorList>
            <consortium name="The Broad Institute Genomics Platform"/>
            <consortium name="The Broad Institute Genome Sequencing Center for Infectious Disease"/>
            <person name="Wu L."/>
            <person name="Ma J."/>
        </authorList>
    </citation>
    <scope>NUCLEOTIDE SEQUENCE [LARGE SCALE GENOMIC DNA]</scope>
    <source>
        <strain evidence="16">Q85</strain>
    </source>
</reference>
<protein>
    <submittedName>
        <fullName evidence="15">TMEM175 family protein</fullName>
    </submittedName>
</protein>
<proteinExistence type="inferred from homology"/>